<gene>
    <name evidence="1" type="ORF">BVG79_01906</name>
</gene>
<sequence>MGVAQLSGDGAAGRAAFRDSTDACRASVIAPRDDLGLPAALRSGLAARMCTLIGQGAMATHYAAGLDGIPAQIAAGASADSIADGAVAAMVRHCDKITQTPGEATRADIDALVAAGLTVPQVVALSELVAFTNYETRIRQGHALLEV</sequence>
<proteinExistence type="predicted"/>
<name>A0A1W6P154_9RHOB</name>
<evidence type="ECO:0000313" key="1">
    <source>
        <dbReference type="EMBL" id="ARO15248.1"/>
    </source>
</evidence>
<dbReference type="EMBL" id="CP019937">
    <property type="protein sequence ID" value="ARO15248.1"/>
    <property type="molecule type" value="Genomic_DNA"/>
</dbReference>
<dbReference type="STRING" id="92947.BVG79_01906"/>
<protein>
    <submittedName>
        <fullName evidence="1">Uncharacterized protein</fullName>
    </submittedName>
</protein>
<reference evidence="1 2" key="1">
    <citation type="submission" date="2017-02" db="EMBL/GenBank/DDBJ databases">
        <title>Ketogulonicigenium robustum SPU B003 Genome sequencing and assembly.</title>
        <authorList>
            <person name="Li Y."/>
            <person name="Liu L."/>
            <person name="Wang C."/>
            <person name="Zhang M."/>
            <person name="Zhang T."/>
            <person name="Zhang Y."/>
        </authorList>
    </citation>
    <scope>NUCLEOTIDE SEQUENCE [LARGE SCALE GENOMIC DNA]</scope>
    <source>
        <strain evidence="1 2">SPU_B003</strain>
    </source>
</reference>
<dbReference type="OrthoDB" id="5077630at2"/>
<dbReference type="AlphaFoldDB" id="A0A1W6P154"/>
<dbReference type="KEGG" id="kro:BVG79_01906"/>
<accession>A0A1W6P154</accession>
<dbReference type="Proteomes" id="UP000242447">
    <property type="component" value="Chromosome"/>
</dbReference>
<dbReference type="SUPFAM" id="SSF69118">
    <property type="entry name" value="AhpD-like"/>
    <property type="match status" value="1"/>
</dbReference>
<keyword evidence="2" id="KW-1185">Reference proteome</keyword>
<evidence type="ECO:0000313" key="2">
    <source>
        <dbReference type="Proteomes" id="UP000242447"/>
    </source>
</evidence>
<dbReference type="InterPro" id="IPR029032">
    <property type="entry name" value="AhpD-like"/>
</dbReference>
<dbReference type="Gene3D" id="1.20.1290.10">
    <property type="entry name" value="AhpD-like"/>
    <property type="match status" value="1"/>
</dbReference>
<dbReference type="RefSeq" id="WP_085786670.1">
    <property type="nucleotide sequence ID" value="NZ_CP019937.1"/>
</dbReference>
<organism evidence="1 2">
    <name type="scientific">Ketogulonicigenium robustum</name>
    <dbReference type="NCBI Taxonomy" id="92947"/>
    <lineage>
        <taxon>Bacteria</taxon>
        <taxon>Pseudomonadati</taxon>
        <taxon>Pseudomonadota</taxon>
        <taxon>Alphaproteobacteria</taxon>
        <taxon>Rhodobacterales</taxon>
        <taxon>Roseobacteraceae</taxon>
        <taxon>Ketogulonicigenium</taxon>
    </lineage>
</organism>